<dbReference type="STRING" id="1458461.BN1012_Phect1662"/>
<keyword evidence="4 11" id="KW-0963">Cytoplasm</keyword>
<reference evidence="12 13" key="1">
    <citation type="journal article" date="2014" name="Front. Genet.">
        <title>Genome and metabolic network of "Candidatus Phaeomarinobacter ectocarpi" Ec32, a new candidate genus of Alphaproteobacteria frequently associated with brown algae.</title>
        <authorList>
            <person name="Dittami S.M."/>
            <person name="Barbeyron T."/>
            <person name="Boyen C."/>
            <person name="Cambefort J."/>
            <person name="Collet G."/>
            <person name="Delage L."/>
            <person name="Gobet A."/>
            <person name="Groisillier A."/>
            <person name="Leblanc C."/>
            <person name="Michel G."/>
            <person name="Scornet D."/>
            <person name="Siegel A."/>
            <person name="Tapia J.E."/>
            <person name="Tonon T."/>
        </authorList>
    </citation>
    <scope>NUCLEOTIDE SEQUENCE [LARGE SCALE GENOMIC DNA]</scope>
    <source>
        <strain evidence="12 13">Ec32</strain>
    </source>
</reference>
<dbReference type="InterPro" id="IPR036390">
    <property type="entry name" value="WH_DNA-bd_sf"/>
</dbReference>
<dbReference type="GO" id="GO:0045892">
    <property type="term" value="P:negative regulation of DNA-templated transcription"/>
    <property type="evidence" value="ECO:0007669"/>
    <property type="project" value="TreeGrafter"/>
</dbReference>
<keyword evidence="7 11" id="KW-0862">Zinc</keyword>
<dbReference type="KEGG" id="pect:BN1012_Phect1662"/>
<evidence type="ECO:0000256" key="5">
    <source>
        <dbReference type="ARBA" id="ARBA00022491"/>
    </source>
</evidence>
<dbReference type="NCBIfam" id="NF045678">
    <property type="entry name" value="TransRegIrrA"/>
    <property type="match status" value="1"/>
</dbReference>
<evidence type="ECO:0000256" key="3">
    <source>
        <dbReference type="ARBA" id="ARBA00020910"/>
    </source>
</evidence>
<evidence type="ECO:0000256" key="4">
    <source>
        <dbReference type="ARBA" id="ARBA00022490"/>
    </source>
</evidence>
<dbReference type="NCBIfam" id="NF045677">
    <property type="entry name" value="FeRespRegIrr"/>
    <property type="match status" value="1"/>
</dbReference>
<evidence type="ECO:0000256" key="9">
    <source>
        <dbReference type="ARBA" id="ARBA00023125"/>
    </source>
</evidence>
<keyword evidence="13" id="KW-1185">Reference proteome</keyword>
<dbReference type="EMBL" id="HG966617">
    <property type="protein sequence ID" value="CDO59876.1"/>
    <property type="molecule type" value="Genomic_DNA"/>
</dbReference>
<dbReference type="GO" id="GO:0003700">
    <property type="term" value="F:DNA-binding transcription factor activity"/>
    <property type="evidence" value="ECO:0007669"/>
    <property type="project" value="UniProtKB-UniRule"/>
</dbReference>
<proteinExistence type="inferred from homology"/>
<keyword evidence="6 11" id="KW-0479">Metal-binding</keyword>
<sequence length="142" mass="15445">MSGDRPYAQTLQALRDKGLRPTRQRLALGRLLFDGGDRHVTAEALHAEASKGGVRVSLATVYNTLHQFTDAGLLRQVVVDGGCTYFDTNLSDHHHFYHVDDARLEDIPGDGITVTGLPQVPDGAALERVEVIVRVQSAKTDG</sequence>
<keyword evidence="5 11" id="KW-0678">Repressor</keyword>
<name>X5MN84_9HYPH</name>
<evidence type="ECO:0000256" key="10">
    <source>
        <dbReference type="ARBA" id="ARBA00023163"/>
    </source>
</evidence>
<evidence type="ECO:0000256" key="1">
    <source>
        <dbReference type="ARBA" id="ARBA00004496"/>
    </source>
</evidence>
<keyword evidence="9 11" id="KW-0238">DNA-binding</keyword>
<dbReference type="HOGENOM" id="CLU_096072_1_2_5"/>
<comment type="subcellular location">
    <subcellularLocation>
        <location evidence="1 11">Cytoplasm</location>
    </subcellularLocation>
</comment>
<evidence type="ECO:0000313" key="13">
    <source>
        <dbReference type="Proteomes" id="UP000032160"/>
    </source>
</evidence>
<keyword evidence="11" id="KW-0408">Iron</keyword>
<protein>
    <recommendedName>
        <fullName evidence="3 11">Ferric uptake regulation protein</fullName>
    </recommendedName>
</protein>
<dbReference type="GO" id="GO:0000976">
    <property type="term" value="F:transcription cis-regulatory region binding"/>
    <property type="evidence" value="ECO:0007669"/>
    <property type="project" value="TreeGrafter"/>
</dbReference>
<dbReference type="CDD" id="cd07153">
    <property type="entry name" value="Fur_like"/>
    <property type="match status" value="1"/>
</dbReference>
<comment type="similarity">
    <text evidence="2 11">Belongs to the Fur family.</text>
</comment>
<accession>X5MN84</accession>
<dbReference type="GO" id="GO:0005737">
    <property type="term" value="C:cytoplasm"/>
    <property type="evidence" value="ECO:0007669"/>
    <property type="project" value="UniProtKB-SubCell"/>
</dbReference>
<dbReference type="PANTHER" id="PTHR33202:SF7">
    <property type="entry name" value="FERRIC UPTAKE REGULATION PROTEIN"/>
    <property type="match status" value="1"/>
</dbReference>
<evidence type="ECO:0000256" key="7">
    <source>
        <dbReference type="ARBA" id="ARBA00022833"/>
    </source>
</evidence>
<gene>
    <name evidence="11" type="primary">fur</name>
    <name evidence="12" type="ORF">BN1012_Phect1662</name>
</gene>
<dbReference type="AlphaFoldDB" id="X5MN84"/>
<dbReference type="Gene3D" id="1.10.10.10">
    <property type="entry name" value="Winged helix-like DNA-binding domain superfamily/Winged helix DNA-binding domain"/>
    <property type="match status" value="1"/>
</dbReference>
<dbReference type="SUPFAM" id="SSF46785">
    <property type="entry name" value="Winged helix' DNA-binding domain"/>
    <property type="match status" value="1"/>
</dbReference>
<dbReference type="GO" id="GO:1900376">
    <property type="term" value="P:regulation of secondary metabolite biosynthetic process"/>
    <property type="evidence" value="ECO:0007669"/>
    <property type="project" value="TreeGrafter"/>
</dbReference>
<dbReference type="PATRIC" id="fig|1458461.3.peg.1662"/>
<evidence type="ECO:0000256" key="6">
    <source>
        <dbReference type="ARBA" id="ARBA00022723"/>
    </source>
</evidence>
<dbReference type="InterPro" id="IPR036388">
    <property type="entry name" value="WH-like_DNA-bd_sf"/>
</dbReference>
<dbReference type="GO" id="GO:0008270">
    <property type="term" value="F:zinc ion binding"/>
    <property type="evidence" value="ECO:0007669"/>
    <property type="project" value="TreeGrafter"/>
</dbReference>
<dbReference type="FunFam" id="1.10.10.10:FF:000007">
    <property type="entry name" value="Ferric uptake regulation protein"/>
    <property type="match status" value="1"/>
</dbReference>
<dbReference type="Proteomes" id="UP000032160">
    <property type="component" value="Chromosome I"/>
</dbReference>
<comment type="subunit">
    <text evidence="11">Homodimer.</text>
</comment>
<keyword evidence="8 11" id="KW-0805">Transcription regulation</keyword>
<organism evidence="12 13">
    <name type="scientific">Candidatus Phaeomarinibacter ectocarpi</name>
    <dbReference type="NCBI Taxonomy" id="1458461"/>
    <lineage>
        <taxon>Bacteria</taxon>
        <taxon>Pseudomonadati</taxon>
        <taxon>Pseudomonadota</taxon>
        <taxon>Alphaproteobacteria</taxon>
        <taxon>Hyphomicrobiales</taxon>
        <taxon>Parvibaculaceae</taxon>
        <taxon>Candidatus Phaeomarinibacter</taxon>
    </lineage>
</organism>
<dbReference type="Pfam" id="PF01475">
    <property type="entry name" value="FUR"/>
    <property type="match status" value="1"/>
</dbReference>
<dbReference type="InterPro" id="IPR002481">
    <property type="entry name" value="FUR"/>
</dbReference>
<dbReference type="PANTHER" id="PTHR33202">
    <property type="entry name" value="ZINC UPTAKE REGULATION PROTEIN"/>
    <property type="match status" value="1"/>
</dbReference>
<evidence type="ECO:0000313" key="12">
    <source>
        <dbReference type="EMBL" id="CDO59876.1"/>
    </source>
</evidence>
<evidence type="ECO:0000256" key="8">
    <source>
        <dbReference type="ARBA" id="ARBA00023015"/>
    </source>
</evidence>
<dbReference type="OrthoDB" id="9800477at2"/>
<evidence type="ECO:0000256" key="11">
    <source>
        <dbReference type="RuleBase" id="RU364037"/>
    </source>
</evidence>
<evidence type="ECO:0000256" key="2">
    <source>
        <dbReference type="ARBA" id="ARBA00007957"/>
    </source>
</evidence>
<keyword evidence="10 11" id="KW-0804">Transcription</keyword>